<organism evidence="7 8">
    <name type="scientific">Friedmanniomyces simplex</name>
    <dbReference type="NCBI Taxonomy" id="329884"/>
    <lineage>
        <taxon>Eukaryota</taxon>
        <taxon>Fungi</taxon>
        <taxon>Dikarya</taxon>
        <taxon>Ascomycota</taxon>
        <taxon>Pezizomycotina</taxon>
        <taxon>Dothideomycetes</taxon>
        <taxon>Dothideomycetidae</taxon>
        <taxon>Mycosphaerellales</taxon>
        <taxon>Teratosphaeriaceae</taxon>
        <taxon>Friedmanniomyces</taxon>
    </lineage>
</organism>
<comment type="caution">
    <text evidence="7">The sequence shown here is derived from an EMBL/GenBank/DDBJ whole genome shotgun (WGS) entry which is preliminary data.</text>
</comment>
<dbReference type="InterPro" id="IPR045851">
    <property type="entry name" value="AMP-bd_C_sf"/>
</dbReference>
<protein>
    <recommendedName>
        <fullName evidence="9">Malonamoyl-CoA synthetase vrtB</fullName>
    </recommendedName>
</protein>
<gene>
    <name evidence="7" type="ORF">B0A55_07556</name>
</gene>
<reference evidence="7 8" key="1">
    <citation type="submission" date="2017-03" db="EMBL/GenBank/DDBJ databases">
        <title>Genomes of endolithic fungi from Antarctica.</title>
        <authorList>
            <person name="Coleine C."/>
            <person name="Masonjones S."/>
            <person name="Stajich J.E."/>
        </authorList>
    </citation>
    <scope>NUCLEOTIDE SEQUENCE [LARGE SCALE GENOMIC DNA]</scope>
    <source>
        <strain evidence="7 8">CCFEE 5184</strain>
    </source>
</reference>
<dbReference type="Gene3D" id="3.30.300.30">
    <property type="match status" value="1"/>
</dbReference>
<dbReference type="GO" id="GO:0030729">
    <property type="term" value="F:acetoacetate-CoA ligase activity"/>
    <property type="evidence" value="ECO:0007669"/>
    <property type="project" value="InterPro"/>
</dbReference>
<dbReference type="GO" id="GO:0006629">
    <property type="term" value="P:lipid metabolic process"/>
    <property type="evidence" value="ECO:0007669"/>
    <property type="project" value="InterPro"/>
</dbReference>
<feature type="domain" description="Acetyl-coenzyme A synthetase N-terminal" evidence="6">
    <location>
        <begin position="49"/>
        <end position="106"/>
    </location>
</feature>
<proteinExistence type="inferred from homology"/>
<evidence type="ECO:0000313" key="7">
    <source>
        <dbReference type="EMBL" id="TKA70734.1"/>
    </source>
</evidence>
<dbReference type="Pfam" id="PF00501">
    <property type="entry name" value="AMP-binding"/>
    <property type="match status" value="1"/>
</dbReference>
<evidence type="ECO:0000259" key="5">
    <source>
        <dbReference type="Pfam" id="PF00501"/>
    </source>
</evidence>
<keyword evidence="3" id="KW-0547">Nucleotide-binding</keyword>
<dbReference type="InterPro" id="IPR005914">
    <property type="entry name" value="Acac_CoA_synth"/>
</dbReference>
<keyword evidence="8" id="KW-1185">Reference proteome</keyword>
<name>A0A4U0X339_9PEZI</name>
<dbReference type="AlphaFoldDB" id="A0A4U0X339"/>
<dbReference type="PANTHER" id="PTHR42921:SF1">
    <property type="entry name" value="ACETOACETYL-COA SYNTHETASE"/>
    <property type="match status" value="1"/>
</dbReference>
<accession>A0A4U0X339</accession>
<dbReference type="Pfam" id="PF16177">
    <property type="entry name" value="ACAS_N"/>
    <property type="match status" value="1"/>
</dbReference>
<dbReference type="PROSITE" id="PS00455">
    <property type="entry name" value="AMP_BINDING"/>
    <property type="match status" value="1"/>
</dbReference>
<evidence type="ECO:0000256" key="1">
    <source>
        <dbReference type="ARBA" id="ARBA00006432"/>
    </source>
</evidence>
<evidence type="ECO:0000313" key="8">
    <source>
        <dbReference type="Proteomes" id="UP000309340"/>
    </source>
</evidence>
<dbReference type="NCBIfam" id="TIGR01217">
    <property type="entry name" value="ac_ac_CoA_syn"/>
    <property type="match status" value="1"/>
</dbReference>
<dbReference type="InterPro" id="IPR020845">
    <property type="entry name" value="AMP-binding_CS"/>
</dbReference>
<evidence type="ECO:0008006" key="9">
    <source>
        <dbReference type="Google" id="ProtNLM"/>
    </source>
</evidence>
<dbReference type="OrthoDB" id="10253869at2759"/>
<evidence type="ECO:0000256" key="3">
    <source>
        <dbReference type="ARBA" id="ARBA00022741"/>
    </source>
</evidence>
<feature type="domain" description="AMP-dependent synthetase/ligase" evidence="5">
    <location>
        <begin position="115"/>
        <end position="475"/>
    </location>
</feature>
<dbReference type="EMBL" id="NAJQ01000385">
    <property type="protein sequence ID" value="TKA70734.1"/>
    <property type="molecule type" value="Genomic_DNA"/>
</dbReference>
<dbReference type="InterPro" id="IPR000873">
    <property type="entry name" value="AMP-dep_synth/lig_dom"/>
</dbReference>
<dbReference type="GO" id="GO:0005524">
    <property type="term" value="F:ATP binding"/>
    <property type="evidence" value="ECO:0007669"/>
    <property type="project" value="UniProtKB-KW"/>
</dbReference>
<dbReference type="NCBIfam" id="NF002937">
    <property type="entry name" value="PRK03584.1"/>
    <property type="match status" value="1"/>
</dbReference>
<evidence type="ECO:0000256" key="4">
    <source>
        <dbReference type="ARBA" id="ARBA00022840"/>
    </source>
</evidence>
<evidence type="ECO:0000259" key="6">
    <source>
        <dbReference type="Pfam" id="PF16177"/>
    </source>
</evidence>
<dbReference type="Gene3D" id="3.40.50.12780">
    <property type="entry name" value="N-terminal domain of ligase-like"/>
    <property type="match status" value="1"/>
</dbReference>
<evidence type="ECO:0000256" key="2">
    <source>
        <dbReference type="ARBA" id="ARBA00022598"/>
    </source>
</evidence>
<sequence>MVTPVNDVHRLDGSAQPNLLWRHPSPQDTRMWEFLQRVNKRYHKSFTTYDDLFQWSIKNIEQVWGEIWEYCGIRASQPYKTVVTDNKTMFPRPTWFDGAQLNFAENLLYPTQDVNEDAPAVIAATERTRETVSWKELRERVRQCQAGMLAMKLRSGDRVAGYVANHTNALVAMLAGTTLGAIWTAVSPDTGVTAVLDRMVQIEPVLLFTDNAVMYNGKTHPVLPKVKEIMASLPSLKGTVVFKTVPSMGTSDYTSSSFHLIIQSIFYSSGTTGAPKCIVHGAIGTLIQHKKEHILQSDIRPGDRLFYFTTCTWMMWHWLVSGLASGATLILYDGSPFQYLSNGESVKDDMAMPRLIDELQISQFGTSAKYLSVLEQKSIMPQNQGLPMKTLKAIYSTGSPLAPSTFQYVYKAFGPNLNLGSITGGTDIISLFGAPCPLHPVYVGEIQVLGLGMAVQAWDYTGKDVSASGEPGDLVCVRPFPCQPVRFWGPTGEQKYKSSYFEQFEGVWHHGDFVRFNPETGGLIMLGRSDGILKPSGVRFGSAEIYNILLKHFPEQVEDALCIGRRRETDSDETVVLFLKMKDETLFAEGLVSDIKAVVRKELSARHVPGIVDRCPEIPVTTNGKKVEGAVKQILCGMNVKTSASVANAGCLDWYREWAAAHQ</sequence>
<dbReference type="InterPro" id="IPR032387">
    <property type="entry name" value="ACAS_N"/>
</dbReference>
<comment type="similarity">
    <text evidence="1">Belongs to the ATP-dependent AMP-binding enzyme family.</text>
</comment>
<dbReference type="STRING" id="329884.A0A4U0X339"/>
<dbReference type="Proteomes" id="UP000309340">
    <property type="component" value="Unassembled WGS sequence"/>
</dbReference>
<dbReference type="PANTHER" id="PTHR42921">
    <property type="entry name" value="ACETOACETYL-COA SYNTHETASE"/>
    <property type="match status" value="1"/>
</dbReference>
<keyword evidence="4" id="KW-0067">ATP-binding</keyword>
<dbReference type="SUPFAM" id="SSF56801">
    <property type="entry name" value="Acetyl-CoA synthetase-like"/>
    <property type="match status" value="1"/>
</dbReference>
<keyword evidence="2" id="KW-0436">Ligase</keyword>
<dbReference type="InterPro" id="IPR042099">
    <property type="entry name" value="ANL_N_sf"/>
</dbReference>